<protein>
    <recommendedName>
        <fullName evidence="1">SHOCT domain-containing protein</fullName>
    </recommendedName>
</protein>
<evidence type="ECO:0000313" key="2">
    <source>
        <dbReference type="EMBL" id="GFG80834.1"/>
    </source>
</evidence>
<organism evidence="2 3">
    <name type="scientific">Mycobacterium paragordonae</name>
    <dbReference type="NCBI Taxonomy" id="1389713"/>
    <lineage>
        <taxon>Bacteria</taxon>
        <taxon>Bacillati</taxon>
        <taxon>Actinomycetota</taxon>
        <taxon>Actinomycetes</taxon>
        <taxon>Mycobacteriales</taxon>
        <taxon>Mycobacteriaceae</taxon>
        <taxon>Mycobacterium</taxon>
    </lineage>
</organism>
<reference evidence="2 3" key="1">
    <citation type="journal article" date="2019" name="Emerg. Microbes Infect.">
        <title>Comprehensive subspecies identification of 175 nontuberculous mycobacteria species based on 7547 genomic profiles.</title>
        <authorList>
            <person name="Matsumoto Y."/>
            <person name="Kinjo T."/>
            <person name="Motooka D."/>
            <person name="Nabeya D."/>
            <person name="Jung N."/>
            <person name="Uechi K."/>
            <person name="Horii T."/>
            <person name="Iida T."/>
            <person name="Fujita J."/>
            <person name="Nakamura S."/>
        </authorList>
    </citation>
    <scope>NUCLEOTIDE SEQUENCE [LARGE SCALE GENOMIC DNA]</scope>
    <source>
        <strain evidence="2 3">JCM 18565</strain>
    </source>
</reference>
<keyword evidence="3" id="KW-1185">Reference proteome</keyword>
<gene>
    <name evidence="2" type="ORF">MPRG_41100</name>
</gene>
<evidence type="ECO:0000259" key="1">
    <source>
        <dbReference type="Pfam" id="PF09851"/>
    </source>
</evidence>
<sequence>MLEGRNEGRCLDLFGQRNLNKVGVRAFADVLNAEQSIVSVTVGNPNLVNNTEVRWTLRLRVTPEHEPSFETNLKTLLPQAMWPRPGTRLAVLYDPKDHSRIQLDHQAPAETVVDAITANRPDLSGASVLGMPMGDVIRQAMSDPGGFRTEMMRRAAEMQEQAMQAMQPQAPAASQDPLDRLERLAALKDRGVLTDEEFEQQKRRILGT</sequence>
<name>A0ABQ1C8S5_9MYCO</name>
<evidence type="ECO:0000313" key="3">
    <source>
        <dbReference type="Proteomes" id="UP000465240"/>
    </source>
</evidence>
<comment type="caution">
    <text evidence="2">The sequence shown here is derived from an EMBL/GenBank/DDBJ whole genome shotgun (WGS) entry which is preliminary data.</text>
</comment>
<accession>A0ABQ1C8S5</accession>
<dbReference type="Proteomes" id="UP000465240">
    <property type="component" value="Unassembled WGS sequence"/>
</dbReference>
<dbReference type="EMBL" id="BLKX01000001">
    <property type="protein sequence ID" value="GFG80834.1"/>
    <property type="molecule type" value="Genomic_DNA"/>
</dbReference>
<dbReference type="Pfam" id="PF09851">
    <property type="entry name" value="SHOCT"/>
    <property type="match status" value="1"/>
</dbReference>
<proteinExistence type="predicted"/>
<dbReference type="InterPro" id="IPR018649">
    <property type="entry name" value="SHOCT"/>
</dbReference>
<feature type="domain" description="SHOCT" evidence="1">
    <location>
        <begin position="179"/>
        <end position="206"/>
    </location>
</feature>